<accession>A0AA38KWN7</accession>
<evidence type="ECO:0000313" key="3">
    <source>
        <dbReference type="Proteomes" id="UP000824469"/>
    </source>
</evidence>
<feature type="non-terminal residue" evidence="2">
    <location>
        <position position="1"/>
    </location>
</feature>
<name>A0AA38KWN7_TAXCH</name>
<dbReference type="EMBL" id="JAHRHJ020000008">
    <property type="protein sequence ID" value="KAH9306367.1"/>
    <property type="molecule type" value="Genomic_DNA"/>
</dbReference>
<keyword evidence="3" id="KW-1185">Reference proteome</keyword>
<evidence type="ECO:0000313" key="2">
    <source>
        <dbReference type="EMBL" id="KAH9306367.1"/>
    </source>
</evidence>
<comment type="caution">
    <text evidence="2">The sequence shown here is derived from an EMBL/GenBank/DDBJ whole genome shotgun (WGS) entry which is preliminary data.</text>
</comment>
<feature type="compositionally biased region" description="Polar residues" evidence="1">
    <location>
        <begin position="33"/>
        <end position="55"/>
    </location>
</feature>
<protein>
    <submittedName>
        <fullName evidence="2">Uncharacterized protein</fullName>
    </submittedName>
</protein>
<feature type="compositionally biased region" description="Low complexity" evidence="1">
    <location>
        <begin position="1"/>
        <end position="12"/>
    </location>
</feature>
<proteinExistence type="predicted"/>
<dbReference type="Proteomes" id="UP000824469">
    <property type="component" value="Unassembled WGS sequence"/>
</dbReference>
<gene>
    <name evidence="2" type="ORF">KI387_010771</name>
</gene>
<reference evidence="2 3" key="1">
    <citation type="journal article" date="2021" name="Nat. Plants">
        <title>The Taxus genome provides insights into paclitaxel biosynthesis.</title>
        <authorList>
            <person name="Xiong X."/>
            <person name="Gou J."/>
            <person name="Liao Q."/>
            <person name="Li Y."/>
            <person name="Zhou Q."/>
            <person name="Bi G."/>
            <person name="Li C."/>
            <person name="Du R."/>
            <person name="Wang X."/>
            <person name="Sun T."/>
            <person name="Guo L."/>
            <person name="Liang H."/>
            <person name="Lu P."/>
            <person name="Wu Y."/>
            <person name="Zhang Z."/>
            <person name="Ro D.K."/>
            <person name="Shang Y."/>
            <person name="Huang S."/>
            <person name="Yan J."/>
        </authorList>
    </citation>
    <scope>NUCLEOTIDE SEQUENCE [LARGE SCALE GENOMIC DNA]</scope>
    <source>
        <strain evidence="2">Ta-2019</strain>
    </source>
</reference>
<sequence>SSPLSESLSSSSFHLCPQKITRGMKKDIRSTRVLRSSSNKGNSIEGPSSNQNNPQHGLDGDMSASCLLSLGKKDEKDCNASIHNELDHQKDAIKGIGKDIKAIKGNLNNFKNTKADKDNQTWIEMEGKLEKVENKCNLIADGFIFQTALLKSIVKDLKTKDNKAIINKSDR</sequence>
<feature type="region of interest" description="Disordered" evidence="1">
    <location>
        <begin position="1"/>
        <end position="58"/>
    </location>
</feature>
<dbReference type="AlphaFoldDB" id="A0AA38KWN7"/>
<evidence type="ECO:0000256" key="1">
    <source>
        <dbReference type="SAM" id="MobiDB-lite"/>
    </source>
</evidence>
<organism evidence="2 3">
    <name type="scientific">Taxus chinensis</name>
    <name type="common">Chinese yew</name>
    <name type="synonym">Taxus wallichiana var. chinensis</name>
    <dbReference type="NCBI Taxonomy" id="29808"/>
    <lineage>
        <taxon>Eukaryota</taxon>
        <taxon>Viridiplantae</taxon>
        <taxon>Streptophyta</taxon>
        <taxon>Embryophyta</taxon>
        <taxon>Tracheophyta</taxon>
        <taxon>Spermatophyta</taxon>
        <taxon>Pinopsida</taxon>
        <taxon>Pinidae</taxon>
        <taxon>Conifers II</taxon>
        <taxon>Cupressales</taxon>
        <taxon>Taxaceae</taxon>
        <taxon>Taxus</taxon>
    </lineage>
</organism>